<sequence length="157" mass="17036">MAMRSPYLCAIKERPTGSPFPINRLSAHPSYPHFHPPSTPSPSVPPTAPRSLSTARRPQRLLRRTLSSRTAIASGATAGPQPGLTELRTHDLSKLHPDREKRAKGTWRLYGRADDPIILASGRKFNSIAEEATVATFPLLTDAVIVGEPRGEEGGVN</sequence>
<evidence type="ECO:0000313" key="2">
    <source>
        <dbReference type="EMBL" id="KAF2231163.1"/>
    </source>
</evidence>
<gene>
    <name evidence="2" type="ORF">EV356DRAFT_569755</name>
</gene>
<dbReference type="AlphaFoldDB" id="A0A6A6H0S3"/>
<reference evidence="2" key="1">
    <citation type="journal article" date="2020" name="Stud. Mycol.">
        <title>101 Dothideomycetes genomes: a test case for predicting lifestyles and emergence of pathogens.</title>
        <authorList>
            <person name="Haridas S."/>
            <person name="Albert R."/>
            <person name="Binder M."/>
            <person name="Bloem J."/>
            <person name="Labutti K."/>
            <person name="Salamov A."/>
            <person name="Andreopoulos B."/>
            <person name="Baker S."/>
            <person name="Barry K."/>
            <person name="Bills G."/>
            <person name="Bluhm B."/>
            <person name="Cannon C."/>
            <person name="Castanera R."/>
            <person name="Culley D."/>
            <person name="Daum C."/>
            <person name="Ezra D."/>
            <person name="Gonzalez J."/>
            <person name="Henrissat B."/>
            <person name="Kuo A."/>
            <person name="Liang C."/>
            <person name="Lipzen A."/>
            <person name="Lutzoni F."/>
            <person name="Magnuson J."/>
            <person name="Mondo S."/>
            <person name="Nolan M."/>
            <person name="Ohm R."/>
            <person name="Pangilinan J."/>
            <person name="Park H.-J."/>
            <person name="Ramirez L."/>
            <person name="Alfaro M."/>
            <person name="Sun H."/>
            <person name="Tritt A."/>
            <person name="Yoshinaga Y."/>
            <person name="Zwiers L.-H."/>
            <person name="Turgeon B."/>
            <person name="Goodwin S."/>
            <person name="Spatafora J."/>
            <person name="Crous P."/>
            <person name="Grigoriev I."/>
        </authorList>
    </citation>
    <scope>NUCLEOTIDE SEQUENCE</scope>
    <source>
        <strain evidence="2">Tuck. ex Michener</strain>
    </source>
</reference>
<proteinExistence type="predicted"/>
<dbReference type="SUPFAM" id="SSF56801">
    <property type="entry name" value="Acetyl-CoA synthetase-like"/>
    <property type="match status" value="1"/>
</dbReference>
<dbReference type="Proteomes" id="UP000800092">
    <property type="component" value="Unassembled WGS sequence"/>
</dbReference>
<name>A0A6A6H0S3_VIRVR</name>
<feature type="compositionally biased region" description="Basic and acidic residues" evidence="1">
    <location>
        <begin position="87"/>
        <end position="101"/>
    </location>
</feature>
<accession>A0A6A6H0S3</accession>
<organism evidence="2 3">
    <name type="scientific">Viridothelium virens</name>
    <name type="common">Speckled blister lichen</name>
    <name type="synonym">Trypethelium virens</name>
    <dbReference type="NCBI Taxonomy" id="1048519"/>
    <lineage>
        <taxon>Eukaryota</taxon>
        <taxon>Fungi</taxon>
        <taxon>Dikarya</taxon>
        <taxon>Ascomycota</taxon>
        <taxon>Pezizomycotina</taxon>
        <taxon>Dothideomycetes</taxon>
        <taxon>Dothideomycetes incertae sedis</taxon>
        <taxon>Trypetheliales</taxon>
        <taxon>Trypetheliaceae</taxon>
        <taxon>Viridothelium</taxon>
    </lineage>
</organism>
<feature type="region of interest" description="Disordered" evidence="1">
    <location>
        <begin position="1"/>
        <end position="101"/>
    </location>
</feature>
<dbReference type="EMBL" id="ML991830">
    <property type="protein sequence ID" value="KAF2231163.1"/>
    <property type="molecule type" value="Genomic_DNA"/>
</dbReference>
<protein>
    <submittedName>
        <fullName evidence="2">Uncharacterized protein</fullName>
    </submittedName>
</protein>
<evidence type="ECO:0000256" key="1">
    <source>
        <dbReference type="SAM" id="MobiDB-lite"/>
    </source>
</evidence>
<feature type="compositionally biased region" description="Pro residues" evidence="1">
    <location>
        <begin position="34"/>
        <end position="48"/>
    </location>
</feature>
<dbReference type="OrthoDB" id="429813at2759"/>
<keyword evidence="3" id="KW-1185">Reference proteome</keyword>
<evidence type="ECO:0000313" key="3">
    <source>
        <dbReference type="Proteomes" id="UP000800092"/>
    </source>
</evidence>